<evidence type="ECO:0000313" key="2">
    <source>
        <dbReference type="Proteomes" id="UP001209878"/>
    </source>
</evidence>
<accession>A0AAD9NMW9</accession>
<dbReference type="AlphaFoldDB" id="A0AAD9NMW9"/>
<sequence length="122" mass="14528">MFENVSISDVLNRSRNQIIRYFQFTFQFYVSFVVPYSEIYIKRRVSCLREYVPKSSCTSNWWRQLSLQQTVANRTFVLNARSVLHRVSLASDVLHSMCHLFVLLEIYILLIYHFNCCCCCCC</sequence>
<comment type="caution">
    <text evidence="1">The sequence shown here is derived from an EMBL/GenBank/DDBJ whole genome shotgun (WGS) entry which is preliminary data.</text>
</comment>
<evidence type="ECO:0000313" key="1">
    <source>
        <dbReference type="EMBL" id="KAK2176197.1"/>
    </source>
</evidence>
<dbReference type="Proteomes" id="UP001209878">
    <property type="component" value="Unassembled WGS sequence"/>
</dbReference>
<name>A0AAD9NMW9_RIDPI</name>
<reference evidence="1" key="1">
    <citation type="journal article" date="2023" name="Mol. Biol. Evol.">
        <title>Third-Generation Sequencing Reveals the Adaptive Role of the Epigenome in Three Deep-Sea Polychaetes.</title>
        <authorList>
            <person name="Perez M."/>
            <person name="Aroh O."/>
            <person name="Sun Y."/>
            <person name="Lan Y."/>
            <person name="Juniper S.K."/>
            <person name="Young C.R."/>
            <person name="Angers B."/>
            <person name="Qian P.Y."/>
        </authorList>
    </citation>
    <scope>NUCLEOTIDE SEQUENCE</scope>
    <source>
        <strain evidence="1">R07B-5</strain>
    </source>
</reference>
<organism evidence="1 2">
    <name type="scientific">Ridgeia piscesae</name>
    <name type="common">Tubeworm</name>
    <dbReference type="NCBI Taxonomy" id="27915"/>
    <lineage>
        <taxon>Eukaryota</taxon>
        <taxon>Metazoa</taxon>
        <taxon>Spiralia</taxon>
        <taxon>Lophotrochozoa</taxon>
        <taxon>Annelida</taxon>
        <taxon>Polychaeta</taxon>
        <taxon>Sedentaria</taxon>
        <taxon>Canalipalpata</taxon>
        <taxon>Sabellida</taxon>
        <taxon>Siboglinidae</taxon>
        <taxon>Ridgeia</taxon>
    </lineage>
</organism>
<keyword evidence="2" id="KW-1185">Reference proteome</keyword>
<gene>
    <name evidence="1" type="ORF">NP493_676g01001</name>
</gene>
<dbReference type="EMBL" id="JAODUO010000676">
    <property type="protein sequence ID" value="KAK2176197.1"/>
    <property type="molecule type" value="Genomic_DNA"/>
</dbReference>
<proteinExistence type="predicted"/>
<protein>
    <submittedName>
        <fullName evidence="1">Uncharacterized protein</fullName>
    </submittedName>
</protein>